<dbReference type="AlphaFoldDB" id="A0AAD5YLZ3"/>
<reference evidence="6" key="1">
    <citation type="submission" date="2022-07" db="EMBL/GenBank/DDBJ databases">
        <title>Genome Sequence of Leucocoprinus birnbaumii.</title>
        <authorList>
            <person name="Buettner E."/>
        </authorList>
    </citation>
    <scope>NUCLEOTIDE SEQUENCE</scope>
    <source>
        <strain evidence="6">VT141</strain>
    </source>
</reference>
<dbReference type="PANTHER" id="PTHR44040">
    <property type="entry name" value="RETINOBLASTOMA-BINDING PROTEIN 5"/>
    <property type="match status" value="1"/>
</dbReference>
<evidence type="ECO:0000256" key="1">
    <source>
        <dbReference type="ARBA" id="ARBA00004123"/>
    </source>
</evidence>
<sequence>MRACRLRITFAGTQFGVITPIGNYAIRSLLAAPVLTFERACHSTNCAWRSLLHTRTLSISLSLSQFAAVSTPGLIFSATPYINHAHHLSSAWLAYPRTRESINDVDGRLALALSRAVLLLERWWIFLFKITVRHDMNHGNDGTHTTGTETGKQWHPAKSLIASTTTHGNILIWHCPKAERWGAFAGGFEEVDENIEYEEREDEFDIEDEEVIQERKMKAEEQEVDIDDMDTSPDESPIVPKRSVNNSESSTTAGGGNGTTSKSSPATTTSTSTTSNAALQSKPNSKSNSSSTTTNHVPTTNNSKGKNAPGKMVKAVDEDAAWADEDPDEDVKGWKMHISKGVAELAEELGV</sequence>
<proteinExistence type="predicted"/>
<dbReference type="Proteomes" id="UP001213000">
    <property type="component" value="Unassembled WGS sequence"/>
</dbReference>
<feature type="compositionally biased region" description="Low complexity" evidence="5">
    <location>
        <begin position="259"/>
        <end position="303"/>
    </location>
</feature>
<accession>A0AAD5YLZ3</accession>
<dbReference type="InterPro" id="IPR037850">
    <property type="entry name" value="RBBP5/Swd1"/>
</dbReference>
<keyword evidence="3" id="KW-0677">Repeat</keyword>
<name>A0AAD5YLZ3_9AGAR</name>
<evidence type="ECO:0000256" key="4">
    <source>
        <dbReference type="ARBA" id="ARBA00023242"/>
    </source>
</evidence>
<feature type="compositionally biased region" description="Acidic residues" evidence="5">
    <location>
        <begin position="222"/>
        <end position="233"/>
    </location>
</feature>
<evidence type="ECO:0000313" key="7">
    <source>
        <dbReference type="Proteomes" id="UP001213000"/>
    </source>
</evidence>
<dbReference type="EMBL" id="JANIEX010001120">
    <property type="protein sequence ID" value="KAJ3560730.1"/>
    <property type="molecule type" value="Genomic_DNA"/>
</dbReference>
<evidence type="ECO:0000256" key="5">
    <source>
        <dbReference type="SAM" id="MobiDB-lite"/>
    </source>
</evidence>
<gene>
    <name evidence="6" type="ORF">NP233_g10647</name>
</gene>
<keyword evidence="2" id="KW-0853">WD repeat</keyword>
<dbReference type="PANTHER" id="PTHR44040:SF1">
    <property type="entry name" value="RETINOBLASTOMA-BINDING PROTEIN 5"/>
    <property type="match status" value="1"/>
</dbReference>
<comment type="caution">
    <text evidence="6">The sequence shown here is derived from an EMBL/GenBank/DDBJ whole genome shotgun (WGS) entry which is preliminary data.</text>
</comment>
<evidence type="ECO:0000313" key="6">
    <source>
        <dbReference type="EMBL" id="KAJ3560730.1"/>
    </source>
</evidence>
<feature type="region of interest" description="Disordered" evidence="5">
    <location>
        <begin position="217"/>
        <end position="315"/>
    </location>
</feature>
<dbReference type="GO" id="GO:0048188">
    <property type="term" value="C:Set1C/COMPASS complex"/>
    <property type="evidence" value="ECO:0007669"/>
    <property type="project" value="InterPro"/>
</dbReference>
<evidence type="ECO:0000256" key="3">
    <source>
        <dbReference type="ARBA" id="ARBA00022737"/>
    </source>
</evidence>
<protein>
    <submittedName>
        <fullName evidence="6">Uncharacterized protein</fullName>
    </submittedName>
</protein>
<keyword evidence="7" id="KW-1185">Reference proteome</keyword>
<comment type="subcellular location">
    <subcellularLocation>
        <location evidence="1">Nucleus</location>
    </subcellularLocation>
</comment>
<organism evidence="6 7">
    <name type="scientific">Leucocoprinus birnbaumii</name>
    <dbReference type="NCBI Taxonomy" id="56174"/>
    <lineage>
        <taxon>Eukaryota</taxon>
        <taxon>Fungi</taxon>
        <taxon>Dikarya</taxon>
        <taxon>Basidiomycota</taxon>
        <taxon>Agaricomycotina</taxon>
        <taxon>Agaricomycetes</taxon>
        <taxon>Agaricomycetidae</taxon>
        <taxon>Agaricales</taxon>
        <taxon>Agaricineae</taxon>
        <taxon>Agaricaceae</taxon>
        <taxon>Leucocoprinus</taxon>
    </lineage>
</organism>
<keyword evidence="4" id="KW-0539">Nucleus</keyword>
<evidence type="ECO:0000256" key="2">
    <source>
        <dbReference type="ARBA" id="ARBA00022574"/>
    </source>
</evidence>